<keyword evidence="6" id="KW-0325">Glycoprotein</keyword>
<dbReference type="GO" id="GO:0030121">
    <property type="term" value="C:AP-1 adaptor complex"/>
    <property type="evidence" value="ECO:0007669"/>
    <property type="project" value="TreeGrafter"/>
</dbReference>
<dbReference type="InterPro" id="IPR050930">
    <property type="entry name" value="MFS_Vesicular_Transporter"/>
</dbReference>
<evidence type="ECO:0000256" key="1">
    <source>
        <dbReference type="ARBA" id="ARBA00004141"/>
    </source>
</evidence>
<evidence type="ECO:0000256" key="5">
    <source>
        <dbReference type="ARBA" id="ARBA00023136"/>
    </source>
</evidence>
<evidence type="ECO:0000313" key="7">
    <source>
        <dbReference type="EMBL" id="KAH3746539.1"/>
    </source>
</evidence>
<dbReference type="GO" id="GO:0007268">
    <property type="term" value="P:chemical synaptic transmission"/>
    <property type="evidence" value="ECO:0007669"/>
    <property type="project" value="TreeGrafter"/>
</dbReference>
<evidence type="ECO:0000256" key="3">
    <source>
        <dbReference type="ARBA" id="ARBA00022692"/>
    </source>
</evidence>
<keyword evidence="2" id="KW-0813">Transport</keyword>
<reference evidence="7" key="1">
    <citation type="journal article" date="2019" name="bioRxiv">
        <title>The Genome of the Zebra Mussel, Dreissena polymorpha: A Resource for Invasive Species Research.</title>
        <authorList>
            <person name="McCartney M.A."/>
            <person name="Auch B."/>
            <person name="Kono T."/>
            <person name="Mallez S."/>
            <person name="Zhang Y."/>
            <person name="Obille A."/>
            <person name="Becker A."/>
            <person name="Abrahante J.E."/>
            <person name="Garbe J."/>
            <person name="Badalamenti J.P."/>
            <person name="Herman A."/>
            <person name="Mangelson H."/>
            <person name="Liachko I."/>
            <person name="Sullivan S."/>
            <person name="Sone E.D."/>
            <person name="Koren S."/>
            <person name="Silverstein K.A.T."/>
            <person name="Beckman K.B."/>
            <person name="Gohl D.M."/>
        </authorList>
    </citation>
    <scope>NUCLEOTIDE SEQUENCE</scope>
    <source>
        <strain evidence="7">Duluth1</strain>
        <tissue evidence="7">Whole animal</tissue>
    </source>
</reference>
<protein>
    <submittedName>
        <fullName evidence="7">Uncharacterized protein</fullName>
    </submittedName>
</protein>
<proteinExistence type="predicted"/>
<reference evidence="7" key="2">
    <citation type="submission" date="2020-11" db="EMBL/GenBank/DDBJ databases">
        <authorList>
            <person name="McCartney M.A."/>
            <person name="Auch B."/>
            <person name="Kono T."/>
            <person name="Mallez S."/>
            <person name="Becker A."/>
            <person name="Gohl D.M."/>
            <person name="Silverstein K.A.T."/>
            <person name="Koren S."/>
            <person name="Bechman K.B."/>
            <person name="Herman A."/>
            <person name="Abrahante J.E."/>
            <person name="Garbe J."/>
        </authorList>
    </citation>
    <scope>NUCLEOTIDE SEQUENCE</scope>
    <source>
        <strain evidence="7">Duluth1</strain>
        <tissue evidence="7">Whole animal</tissue>
    </source>
</reference>
<dbReference type="GO" id="GO:0005277">
    <property type="term" value="F:acetylcholine transmembrane transporter activity"/>
    <property type="evidence" value="ECO:0007669"/>
    <property type="project" value="TreeGrafter"/>
</dbReference>
<evidence type="ECO:0000256" key="2">
    <source>
        <dbReference type="ARBA" id="ARBA00022448"/>
    </source>
</evidence>
<keyword evidence="8" id="KW-1185">Reference proteome</keyword>
<dbReference type="GO" id="GO:0030122">
    <property type="term" value="C:AP-2 adaptor complex"/>
    <property type="evidence" value="ECO:0007669"/>
    <property type="project" value="TreeGrafter"/>
</dbReference>
<dbReference type="EMBL" id="JAIWYP010000010">
    <property type="protein sequence ID" value="KAH3746539.1"/>
    <property type="molecule type" value="Genomic_DNA"/>
</dbReference>
<gene>
    <name evidence="7" type="ORF">DPMN_180947</name>
</gene>
<name>A0A9D4DFA0_DREPO</name>
<dbReference type="PANTHER" id="PTHR23506">
    <property type="entry name" value="GH10249P"/>
    <property type="match status" value="1"/>
</dbReference>
<dbReference type="GO" id="GO:0043195">
    <property type="term" value="C:terminal bouton"/>
    <property type="evidence" value="ECO:0007669"/>
    <property type="project" value="TreeGrafter"/>
</dbReference>
<keyword evidence="3" id="KW-0812">Transmembrane</keyword>
<evidence type="ECO:0000313" key="8">
    <source>
        <dbReference type="Proteomes" id="UP000828390"/>
    </source>
</evidence>
<evidence type="ECO:0000256" key="4">
    <source>
        <dbReference type="ARBA" id="ARBA00022989"/>
    </source>
</evidence>
<accession>A0A9D4DFA0</accession>
<dbReference type="Proteomes" id="UP000828390">
    <property type="component" value="Unassembled WGS sequence"/>
</dbReference>
<comment type="subcellular location">
    <subcellularLocation>
        <location evidence="1">Membrane</location>
        <topology evidence="1">Multi-pass membrane protein</topology>
    </subcellularLocation>
</comment>
<dbReference type="AlphaFoldDB" id="A0A9D4DFA0"/>
<dbReference type="PANTHER" id="PTHR23506:SF13">
    <property type="entry name" value="VESICULAR ACETYLCHOLINE TRANSPORTER"/>
    <property type="match status" value="1"/>
</dbReference>
<sequence>MLYVVIVPIIPEYLMDLRRNAEQMNKDYRIQQLNWTAFNLTYFNTTLWPENLTYVTPTPTIPQHIRNKFDKNWHTFILIDLPAPPMNHGNEGQLSISVLIASKAIFQLLINPFTGMFIDRVGYDLPIMTRLSIIFMSTSVFAFGKS</sequence>
<keyword evidence="5" id="KW-0472">Membrane</keyword>
<keyword evidence="4" id="KW-1133">Transmembrane helix</keyword>
<organism evidence="7 8">
    <name type="scientific">Dreissena polymorpha</name>
    <name type="common">Zebra mussel</name>
    <name type="synonym">Mytilus polymorpha</name>
    <dbReference type="NCBI Taxonomy" id="45954"/>
    <lineage>
        <taxon>Eukaryota</taxon>
        <taxon>Metazoa</taxon>
        <taxon>Spiralia</taxon>
        <taxon>Lophotrochozoa</taxon>
        <taxon>Mollusca</taxon>
        <taxon>Bivalvia</taxon>
        <taxon>Autobranchia</taxon>
        <taxon>Heteroconchia</taxon>
        <taxon>Euheterodonta</taxon>
        <taxon>Imparidentia</taxon>
        <taxon>Neoheterodontei</taxon>
        <taxon>Myida</taxon>
        <taxon>Dreissenoidea</taxon>
        <taxon>Dreissenidae</taxon>
        <taxon>Dreissena</taxon>
    </lineage>
</organism>
<evidence type="ECO:0000256" key="6">
    <source>
        <dbReference type="ARBA" id="ARBA00023180"/>
    </source>
</evidence>
<comment type="caution">
    <text evidence="7">The sequence shown here is derived from an EMBL/GenBank/DDBJ whole genome shotgun (WGS) entry which is preliminary data.</text>
</comment>